<dbReference type="Pfam" id="PF00501">
    <property type="entry name" value="AMP-binding"/>
    <property type="match status" value="1"/>
</dbReference>
<sequence length="508" mass="54459">MSDNLFDLLATRIRDPEAVAIETPAGERIRYGDLIARSGRMANALAGLGVQPGDRVAAQVEKSVQAIILYLATLRAGAVFLPLNTGYTPAEIGYFLGDAEPRVFVCDPARQEALREPAEAAGARMVTLDAEGRGSLTDAADAAPEAFATVARDSDDLAALLYTSGTTGRSKGAMLTHGNLVSNALVLCDAWRFAAQDVLIHALPIFHTHGLFVATNVALFSGASMIFLPKFDVDRIFEAMARASVLMGVPTFYVRLLQEPALDAAATAKMRLFVSGSAPLLAETHREWQVRTGHAILERYGMTETNMNASNPYDGARIAGTVGLPLPGTEIIVTDPETGVELPRGEIGMIEVRGPNVFKGYWRLPEKTAAELRENGFFITGDLGKFDERGYLHIVGRGKDLIITGGYNVYPKEVEAEIDALPGVVESAVIGLPHGDFGEGVTAVVVPTGSPALAEAGVLAALAGRLARFKQPKRVLFVEELPRNTMGKVQKNLLRQRFAGLYDQPEGC</sequence>
<dbReference type="AlphaFoldDB" id="A0A3D9XH50"/>
<name>A0A3D9XH50_PARVE</name>
<dbReference type="PANTHER" id="PTHR43201">
    <property type="entry name" value="ACYL-COA SYNTHETASE"/>
    <property type="match status" value="1"/>
</dbReference>
<dbReference type="Gene3D" id="3.30.300.30">
    <property type="match status" value="1"/>
</dbReference>
<dbReference type="RefSeq" id="WP_116222799.1">
    <property type="nucleotide sequence ID" value="NZ_CP038197.1"/>
</dbReference>
<dbReference type="InterPro" id="IPR000873">
    <property type="entry name" value="AMP-dep_synth/lig_dom"/>
</dbReference>
<dbReference type="InterPro" id="IPR045851">
    <property type="entry name" value="AMP-bd_C_sf"/>
</dbReference>
<dbReference type="InterPro" id="IPR042099">
    <property type="entry name" value="ANL_N_sf"/>
</dbReference>
<dbReference type="Gene3D" id="3.40.50.12780">
    <property type="entry name" value="N-terminal domain of ligase-like"/>
    <property type="match status" value="1"/>
</dbReference>
<organism evidence="4 5">
    <name type="scientific">Paracoccus versutus</name>
    <name type="common">Thiobacillus versutus</name>
    <dbReference type="NCBI Taxonomy" id="34007"/>
    <lineage>
        <taxon>Bacteria</taxon>
        <taxon>Pseudomonadati</taxon>
        <taxon>Pseudomonadota</taxon>
        <taxon>Alphaproteobacteria</taxon>
        <taxon>Rhodobacterales</taxon>
        <taxon>Paracoccaceae</taxon>
        <taxon>Paracoccus</taxon>
    </lineage>
</organism>
<dbReference type="CDD" id="cd05941">
    <property type="entry name" value="MCS"/>
    <property type="match status" value="1"/>
</dbReference>
<evidence type="ECO:0000313" key="5">
    <source>
        <dbReference type="Proteomes" id="UP000256941"/>
    </source>
</evidence>
<dbReference type="GO" id="GO:0031956">
    <property type="term" value="F:medium-chain fatty acid-CoA ligase activity"/>
    <property type="evidence" value="ECO:0007669"/>
    <property type="project" value="TreeGrafter"/>
</dbReference>
<comment type="caution">
    <text evidence="4">The sequence shown here is derived from an EMBL/GenBank/DDBJ whole genome shotgun (WGS) entry which is preliminary data.</text>
</comment>
<dbReference type="InterPro" id="IPR025110">
    <property type="entry name" value="AMP-bd_C"/>
</dbReference>
<dbReference type="PROSITE" id="PS00455">
    <property type="entry name" value="AMP_BINDING"/>
    <property type="match status" value="1"/>
</dbReference>
<accession>A0A3D9XH50</accession>
<dbReference type="GO" id="GO:0006631">
    <property type="term" value="P:fatty acid metabolic process"/>
    <property type="evidence" value="ECO:0007669"/>
    <property type="project" value="TreeGrafter"/>
</dbReference>
<dbReference type="PANTHER" id="PTHR43201:SF8">
    <property type="entry name" value="ACYL-COA SYNTHETASE FAMILY MEMBER 3"/>
    <property type="match status" value="1"/>
</dbReference>
<dbReference type="SUPFAM" id="SSF56801">
    <property type="entry name" value="Acetyl-CoA synthetase-like"/>
    <property type="match status" value="1"/>
</dbReference>
<reference evidence="4 5" key="1">
    <citation type="submission" date="2018-08" db="EMBL/GenBank/DDBJ databases">
        <title>Genomic Encyclopedia of Archaeal and Bacterial Type Strains, Phase II (KMG-II): from individual species to whole genera.</title>
        <authorList>
            <person name="Goeker M."/>
        </authorList>
    </citation>
    <scope>NUCLEOTIDE SEQUENCE [LARGE SCALE GENOMIC DNA]</scope>
    <source>
        <strain evidence="4 5">DSM 17099</strain>
    </source>
</reference>
<comment type="similarity">
    <text evidence="1">Belongs to the ATP-dependent AMP-binding enzyme family.</text>
</comment>
<feature type="domain" description="AMP-dependent synthetase/ligase" evidence="2">
    <location>
        <begin position="14"/>
        <end position="362"/>
    </location>
</feature>
<gene>
    <name evidence="4" type="ORF">BDD41_4026</name>
</gene>
<dbReference type="Proteomes" id="UP000256941">
    <property type="component" value="Unassembled WGS sequence"/>
</dbReference>
<evidence type="ECO:0000259" key="2">
    <source>
        <dbReference type="Pfam" id="PF00501"/>
    </source>
</evidence>
<dbReference type="NCBIfam" id="NF005702">
    <property type="entry name" value="PRK07514.1"/>
    <property type="match status" value="1"/>
</dbReference>
<dbReference type="EMBL" id="QTUJ01000003">
    <property type="protein sequence ID" value="REF68941.1"/>
    <property type="molecule type" value="Genomic_DNA"/>
</dbReference>
<evidence type="ECO:0000256" key="1">
    <source>
        <dbReference type="ARBA" id="ARBA00006432"/>
    </source>
</evidence>
<proteinExistence type="inferred from homology"/>
<evidence type="ECO:0000259" key="3">
    <source>
        <dbReference type="Pfam" id="PF13193"/>
    </source>
</evidence>
<evidence type="ECO:0000313" key="4">
    <source>
        <dbReference type="EMBL" id="REF68941.1"/>
    </source>
</evidence>
<protein>
    <submittedName>
        <fullName evidence="4">Malonyl-CoA/methylmalonyl-CoA synthetase</fullName>
    </submittedName>
</protein>
<feature type="domain" description="AMP-binding enzyme C-terminal" evidence="3">
    <location>
        <begin position="413"/>
        <end position="488"/>
    </location>
</feature>
<dbReference type="Pfam" id="PF13193">
    <property type="entry name" value="AMP-binding_C"/>
    <property type="match status" value="1"/>
</dbReference>
<dbReference type="InterPro" id="IPR020845">
    <property type="entry name" value="AMP-binding_CS"/>
</dbReference>